<proteinExistence type="predicted"/>
<accession>A0A2G5U796</accession>
<reference evidence="2" key="1">
    <citation type="submission" date="2017-10" db="EMBL/GenBank/DDBJ databases">
        <title>Rapid genome shrinkage in a self-fertile nematode reveals novel sperm competition proteins.</title>
        <authorList>
            <person name="Yin D."/>
            <person name="Schwarz E.M."/>
            <person name="Thomas C.G."/>
            <person name="Felde R.L."/>
            <person name="Korf I.F."/>
            <person name="Cutter A.D."/>
            <person name="Schartner C.M."/>
            <person name="Ralston E.J."/>
            <person name="Meyer B.J."/>
            <person name="Haag E.S."/>
        </authorList>
    </citation>
    <scope>NUCLEOTIDE SEQUENCE [LARGE SCALE GENOMIC DNA]</scope>
    <source>
        <strain evidence="2">JU1422</strain>
    </source>
</reference>
<evidence type="ECO:0000313" key="2">
    <source>
        <dbReference type="Proteomes" id="UP000230233"/>
    </source>
</evidence>
<name>A0A2G5U796_9PELO</name>
<evidence type="ECO:0000313" key="1">
    <source>
        <dbReference type="EMBL" id="PIC35412.1"/>
    </source>
</evidence>
<comment type="caution">
    <text evidence="1">The sequence shown here is derived from an EMBL/GenBank/DDBJ whole genome shotgun (WGS) entry which is preliminary data.</text>
</comment>
<keyword evidence="2" id="KW-1185">Reference proteome</keyword>
<dbReference type="Proteomes" id="UP000230233">
    <property type="component" value="Chromosome IV"/>
</dbReference>
<sequence>MLYFPACVKQNALSSAAAARRVPTIQGKDYDKREKKVHRNGRKKSKKHVFLFVKSVGATLLKNHRFARKSKNAEEEESKHREHVGFNRCASCRNCCPKSQSFSRKSGKVKVLK</sequence>
<gene>
    <name evidence="1" type="primary">Cnig_chr_IV.g14781</name>
    <name evidence="1" type="ORF">B9Z55_014781</name>
</gene>
<dbReference type="AlphaFoldDB" id="A0A2G5U796"/>
<dbReference type="OrthoDB" id="996720at2759"/>
<evidence type="ECO:0008006" key="3">
    <source>
        <dbReference type="Google" id="ProtNLM"/>
    </source>
</evidence>
<organism evidence="1 2">
    <name type="scientific">Caenorhabditis nigoni</name>
    <dbReference type="NCBI Taxonomy" id="1611254"/>
    <lineage>
        <taxon>Eukaryota</taxon>
        <taxon>Metazoa</taxon>
        <taxon>Ecdysozoa</taxon>
        <taxon>Nematoda</taxon>
        <taxon>Chromadorea</taxon>
        <taxon>Rhabditida</taxon>
        <taxon>Rhabditina</taxon>
        <taxon>Rhabditomorpha</taxon>
        <taxon>Rhabditoidea</taxon>
        <taxon>Rhabditidae</taxon>
        <taxon>Peloderinae</taxon>
        <taxon>Caenorhabditis</taxon>
    </lineage>
</organism>
<dbReference type="EMBL" id="PDUG01000004">
    <property type="protein sequence ID" value="PIC35412.1"/>
    <property type="molecule type" value="Genomic_DNA"/>
</dbReference>
<dbReference type="Gene3D" id="6.10.140.1730">
    <property type="match status" value="1"/>
</dbReference>
<protein>
    <recommendedName>
        <fullName evidence="3">60S ribosomal protein L29</fullName>
    </recommendedName>
</protein>